<dbReference type="InterPro" id="IPR010610">
    <property type="entry name" value="EryCIII-like_C"/>
</dbReference>
<dbReference type="Pfam" id="PF06722">
    <property type="entry name" value="EryCIII-like_C"/>
    <property type="match status" value="1"/>
</dbReference>
<keyword evidence="4" id="KW-1185">Reference proteome</keyword>
<dbReference type="EMBL" id="JACHMH010000001">
    <property type="protein sequence ID" value="MBB4678552.1"/>
    <property type="molecule type" value="Genomic_DNA"/>
</dbReference>
<feature type="signal peptide" evidence="1">
    <location>
        <begin position="1"/>
        <end position="21"/>
    </location>
</feature>
<dbReference type="InterPro" id="IPR002213">
    <property type="entry name" value="UDP_glucos_trans"/>
</dbReference>
<evidence type="ECO:0000256" key="1">
    <source>
        <dbReference type="SAM" id="SignalP"/>
    </source>
</evidence>
<dbReference type="GO" id="GO:0017000">
    <property type="term" value="P:antibiotic biosynthetic process"/>
    <property type="evidence" value="ECO:0007669"/>
    <property type="project" value="UniProtKB-ARBA"/>
</dbReference>
<reference evidence="3 4" key="1">
    <citation type="submission" date="2020-08" db="EMBL/GenBank/DDBJ databases">
        <title>Sequencing the genomes of 1000 actinobacteria strains.</title>
        <authorList>
            <person name="Klenk H.-P."/>
        </authorList>
    </citation>
    <scope>NUCLEOTIDE SEQUENCE [LARGE SCALE GENOMIC DNA]</scope>
    <source>
        <strain evidence="3 4">DSM 44230</strain>
    </source>
</reference>
<keyword evidence="3" id="KW-0808">Transferase</keyword>
<dbReference type="PANTHER" id="PTHR48050">
    <property type="entry name" value="STEROL 3-BETA-GLUCOSYLTRANSFERASE"/>
    <property type="match status" value="1"/>
</dbReference>
<name>A0A7W7CCC6_9PSEU</name>
<dbReference type="RefSeq" id="WP_185004371.1">
    <property type="nucleotide sequence ID" value="NZ_BAAAUI010000036.1"/>
</dbReference>
<feature type="domain" description="Erythromycin biosynthesis protein CIII-like C-terminal" evidence="2">
    <location>
        <begin position="227"/>
        <end position="354"/>
    </location>
</feature>
<evidence type="ECO:0000313" key="3">
    <source>
        <dbReference type="EMBL" id="MBB4678552.1"/>
    </source>
</evidence>
<feature type="chain" id="PRO_5038380327" evidence="1">
    <location>
        <begin position="22"/>
        <end position="365"/>
    </location>
</feature>
<organism evidence="3 4">
    <name type="scientific">Crossiella cryophila</name>
    <dbReference type="NCBI Taxonomy" id="43355"/>
    <lineage>
        <taxon>Bacteria</taxon>
        <taxon>Bacillati</taxon>
        <taxon>Actinomycetota</taxon>
        <taxon>Actinomycetes</taxon>
        <taxon>Pseudonocardiales</taxon>
        <taxon>Pseudonocardiaceae</taxon>
        <taxon>Crossiella</taxon>
    </lineage>
</organism>
<dbReference type="GO" id="GO:0016758">
    <property type="term" value="F:hexosyltransferase activity"/>
    <property type="evidence" value="ECO:0007669"/>
    <property type="project" value="UniProtKB-ARBA"/>
</dbReference>
<proteinExistence type="predicted"/>
<dbReference type="InterPro" id="IPR050426">
    <property type="entry name" value="Glycosyltransferase_28"/>
</dbReference>
<protein>
    <submittedName>
        <fullName evidence="3">UDP:flavonoid glycosyltransferase YjiC (YdhE family)</fullName>
    </submittedName>
</protein>
<dbReference type="Gene3D" id="3.40.50.2000">
    <property type="entry name" value="Glycogen Phosphorylase B"/>
    <property type="match status" value="2"/>
</dbReference>
<dbReference type="AlphaFoldDB" id="A0A7W7CCC6"/>
<dbReference type="PANTHER" id="PTHR48050:SF13">
    <property type="entry name" value="STEROL 3-BETA-GLUCOSYLTRANSFERASE UGT80A2"/>
    <property type="match status" value="1"/>
</dbReference>
<dbReference type="GO" id="GO:0008194">
    <property type="term" value="F:UDP-glycosyltransferase activity"/>
    <property type="evidence" value="ECO:0007669"/>
    <property type="project" value="InterPro"/>
</dbReference>
<dbReference type="Proteomes" id="UP000533598">
    <property type="component" value="Unassembled WGS sequence"/>
</dbReference>
<dbReference type="SUPFAM" id="SSF53756">
    <property type="entry name" value="UDP-Glycosyltransferase/glycogen phosphorylase"/>
    <property type="match status" value="1"/>
</dbReference>
<gene>
    <name evidence="3" type="ORF">HNR67_004670</name>
</gene>
<dbReference type="CDD" id="cd03784">
    <property type="entry name" value="GT1_Gtf-like"/>
    <property type="match status" value="1"/>
</dbReference>
<evidence type="ECO:0000313" key="4">
    <source>
        <dbReference type="Proteomes" id="UP000533598"/>
    </source>
</evidence>
<evidence type="ECO:0000259" key="2">
    <source>
        <dbReference type="Pfam" id="PF06722"/>
    </source>
</evidence>
<sequence>MRVLFSSLPAFGHLVPMLPFAVAARAAGAEVAVATAASKAHVVGDLPFIPVGADWPELAAEHERRGWSLDMTDISDPAGVIALCAETRVDLCFEEVLAVAKEFQPDLIISDVADLIAPLVATVLDVPWAFFNITTTMPPEMHERFAERFAFQAEARGLTPSPPLALLDAVPSLLHLEGHVLAENRIPMRPRAHRPPGAEPAVLERGDRRRVLLTLGTVVDPEAHLARLLAAVSTVDAEILVTAEEVPDAPANVRFVGFTSLADLLPSVDAVVTVGGAGTVSATLSHGLPMVIQPVLADQPFVAKGAAGTGAAIVLGPEETDRIAQAVGTVLTDPAYRDAAREAAVRIAELPTPQVAWAELLRRLP</sequence>
<comment type="caution">
    <text evidence="3">The sequence shown here is derived from an EMBL/GenBank/DDBJ whole genome shotgun (WGS) entry which is preliminary data.</text>
</comment>
<keyword evidence="1" id="KW-0732">Signal</keyword>
<accession>A0A7W7CCC6</accession>